<evidence type="ECO:0000313" key="2">
    <source>
        <dbReference type="Proteomes" id="UP000250235"/>
    </source>
</evidence>
<evidence type="ECO:0000313" key="1">
    <source>
        <dbReference type="EMBL" id="KZV45475.1"/>
    </source>
</evidence>
<dbReference type="AlphaFoldDB" id="A0A2Z7CFK2"/>
<protein>
    <submittedName>
        <fullName evidence="1">Uncharacterized protein</fullName>
    </submittedName>
</protein>
<reference evidence="1 2" key="1">
    <citation type="journal article" date="2015" name="Proc. Natl. Acad. Sci. U.S.A.">
        <title>The resurrection genome of Boea hygrometrica: A blueprint for survival of dehydration.</title>
        <authorList>
            <person name="Xiao L."/>
            <person name="Yang G."/>
            <person name="Zhang L."/>
            <person name="Yang X."/>
            <person name="Zhao S."/>
            <person name="Ji Z."/>
            <person name="Zhou Q."/>
            <person name="Hu M."/>
            <person name="Wang Y."/>
            <person name="Chen M."/>
            <person name="Xu Y."/>
            <person name="Jin H."/>
            <person name="Xiao X."/>
            <person name="Hu G."/>
            <person name="Bao F."/>
            <person name="Hu Y."/>
            <person name="Wan P."/>
            <person name="Li L."/>
            <person name="Deng X."/>
            <person name="Kuang T."/>
            <person name="Xiang C."/>
            <person name="Zhu J.K."/>
            <person name="Oliver M.J."/>
            <person name="He Y."/>
        </authorList>
    </citation>
    <scope>NUCLEOTIDE SEQUENCE [LARGE SCALE GENOMIC DNA]</scope>
    <source>
        <strain evidence="2">cv. XS01</strain>
    </source>
</reference>
<accession>A0A2Z7CFK2</accession>
<dbReference type="Proteomes" id="UP000250235">
    <property type="component" value="Unassembled WGS sequence"/>
</dbReference>
<proteinExistence type="predicted"/>
<sequence>MIRWPLAADATVTVGICSDHLGEEIQSVKIFVGFLVQTDEGVEILVVDRIRRRSSRSTVEVPIPSWNWLDLGA</sequence>
<gene>
    <name evidence="1" type="ORF">F511_33671</name>
</gene>
<dbReference type="EMBL" id="KQ996076">
    <property type="protein sequence ID" value="KZV45475.1"/>
    <property type="molecule type" value="Genomic_DNA"/>
</dbReference>
<keyword evidence="2" id="KW-1185">Reference proteome</keyword>
<name>A0A2Z7CFK2_9LAMI</name>
<organism evidence="1 2">
    <name type="scientific">Dorcoceras hygrometricum</name>
    <dbReference type="NCBI Taxonomy" id="472368"/>
    <lineage>
        <taxon>Eukaryota</taxon>
        <taxon>Viridiplantae</taxon>
        <taxon>Streptophyta</taxon>
        <taxon>Embryophyta</taxon>
        <taxon>Tracheophyta</taxon>
        <taxon>Spermatophyta</taxon>
        <taxon>Magnoliopsida</taxon>
        <taxon>eudicotyledons</taxon>
        <taxon>Gunneridae</taxon>
        <taxon>Pentapetalae</taxon>
        <taxon>asterids</taxon>
        <taxon>lamiids</taxon>
        <taxon>Lamiales</taxon>
        <taxon>Gesneriaceae</taxon>
        <taxon>Didymocarpoideae</taxon>
        <taxon>Trichosporeae</taxon>
        <taxon>Loxocarpinae</taxon>
        <taxon>Dorcoceras</taxon>
    </lineage>
</organism>